<dbReference type="InterPro" id="IPR036182">
    <property type="entry name" value="PCuAC_sf"/>
</dbReference>
<dbReference type="InterPro" id="IPR007410">
    <property type="entry name" value="LpqE-like"/>
</dbReference>
<evidence type="ECO:0000313" key="3">
    <source>
        <dbReference type="Proteomes" id="UP001143328"/>
    </source>
</evidence>
<evidence type="ECO:0000313" key="2">
    <source>
        <dbReference type="EMBL" id="GLK89707.1"/>
    </source>
</evidence>
<dbReference type="PANTHER" id="PTHR36302:SF1">
    <property type="entry name" value="COPPER CHAPERONE PCU(A)C"/>
    <property type="match status" value="1"/>
</dbReference>
<dbReference type="InterPro" id="IPR058248">
    <property type="entry name" value="Lxx211020-like"/>
</dbReference>
<feature type="signal peptide" evidence="1">
    <location>
        <begin position="1"/>
        <end position="19"/>
    </location>
</feature>
<keyword evidence="3" id="KW-1185">Reference proteome</keyword>
<dbReference type="PANTHER" id="PTHR36302">
    <property type="entry name" value="BLR7088 PROTEIN"/>
    <property type="match status" value="1"/>
</dbReference>
<dbReference type="Proteomes" id="UP001143328">
    <property type="component" value="Unassembled WGS sequence"/>
</dbReference>
<reference evidence="2" key="1">
    <citation type="journal article" date="2014" name="Int. J. Syst. Evol. Microbiol.">
        <title>Complete genome sequence of Corynebacterium casei LMG S-19264T (=DSM 44701T), isolated from a smear-ripened cheese.</title>
        <authorList>
            <consortium name="US DOE Joint Genome Institute (JGI-PGF)"/>
            <person name="Walter F."/>
            <person name="Albersmeier A."/>
            <person name="Kalinowski J."/>
            <person name="Ruckert C."/>
        </authorList>
    </citation>
    <scope>NUCLEOTIDE SEQUENCE</scope>
    <source>
        <strain evidence="2">VKM B-2935</strain>
    </source>
</reference>
<dbReference type="RefSeq" id="WP_271195894.1">
    <property type="nucleotide sequence ID" value="NZ_BSFN01000007.1"/>
</dbReference>
<dbReference type="Pfam" id="PF04314">
    <property type="entry name" value="PCuAC"/>
    <property type="match status" value="1"/>
</dbReference>
<keyword evidence="1" id="KW-0732">Signal</keyword>
<dbReference type="AlphaFoldDB" id="A0A9W6K6C0"/>
<sequence>MRRPALIIAALWVSPSLWAAGSVEVIEPWAAVTSAQQAEVYLTLRNYGAEQDRLVGASSPLASSVKLLTTVQLGAVRSVQPLKSIGIPAGGQQVLAPGHTHIVMGLKRALQAGDVLPVILQFEKAGQRQVQADVRR</sequence>
<name>A0A9W6K6C0_9PSED</name>
<reference evidence="2" key="2">
    <citation type="submission" date="2023-01" db="EMBL/GenBank/DDBJ databases">
        <authorList>
            <person name="Sun Q."/>
            <person name="Evtushenko L."/>
        </authorList>
    </citation>
    <scope>NUCLEOTIDE SEQUENCE</scope>
    <source>
        <strain evidence="2">VKM B-2935</strain>
    </source>
</reference>
<dbReference type="SUPFAM" id="SSF110087">
    <property type="entry name" value="DR1885-like metal-binding protein"/>
    <property type="match status" value="1"/>
</dbReference>
<accession>A0A9W6K6C0</accession>
<comment type="caution">
    <text evidence="2">The sequence shown here is derived from an EMBL/GenBank/DDBJ whole genome shotgun (WGS) entry which is preliminary data.</text>
</comment>
<evidence type="ECO:0000256" key="1">
    <source>
        <dbReference type="SAM" id="SignalP"/>
    </source>
</evidence>
<dbReference type="Gene3D" id="2.60.40.1890">
    <property type="entry name" value="PCu(A)C copper chaperone"/>
    <property type="match status" value="1"/>
</dbReference>
<gene>
    <name evidence="2" type="ORF">GCM10017655_27690</name>
</gene>
<proteinExistence type="predicted"/>
<feature type="chain" id="PRO_5040942504" description="Copper chaperone PCu(A)C" evidence="1">
    <location>
        <begin position="20"/>
        <end position="136"/>
    </location>
</feature>
<organism evidence="2 3">
    <name type="scientific">Pseudomonas turukhanskensis</name>
    <dbReference type="NCBI Taxonomy" id="1806536"/>
    <lineage>
        <taxon>Bacteria</taxon>
        <taxon>Pseudomonadati</taxon>
        <taxon>Pseudomonadota</taxon>
        <taxon>Gammaproteobacteria</taxon>
        <taxon>Pseudomonadales</taxon>
        <taxon>Pseudomonadaceae</taxon>
        <taxon>Pseudomonas</taxon>
    </lineage>
</organism>
<dbReference type="EMBL" id="BSFN01000007">
    <property type="protein sequence ID" value="GLK89707.1"/>
    <property type="molecule type" value="Genomic_DNA"/>
</dbReference>
<protein>
    <recommendedName>
        <fullName evidence="4">Copper chaperone PCu(A)C</fullName>
    </recommendedName>
</protein>
<evidence type="ECO:0008006" key="4">
    <source>
        <dbReference type="Google" id="ProtNLM"/>
    </source>
</evidence>